<dbReference type="CDD" id="cd00035">
    <property type="entry name" value="ChtBD1"/>
    <property type="match status" value="1"/>
</dbReference>
<keyword evidence="11" id="KW-1185">Reference proteome</keyword>
<feature type="disulfide bond" evidence="6">
    <location>
        <begin position="99"/>
        <end position="113"/>
    </location>
</feature>
<comment type="similarity">
    <text evidence="1">Belongs to the glycosyl hydrolase 18 family. Chitinase class V subfamily.</text>
</comment>
<dbReference type="Gene3D" id="3.20.20.80">
    <property type="entry name" value="Glycosidases"/>
    <property type="match status" value="1"/>
</dbReference>
<dbReference type="STRING" id="1073089.A0A1L9RN86"/>
<feature type="domain" description="GH18" evidence="9">
    <location>
        <begin position="80"/>
        <end position="430"/>
    </location>
</feature>
<name>A0A1L9RN86_ASPWE</name>
<evidence type="ECO:0000259" key="8">
    <source>
        <dbReference type="PROSITE" id="PS50941"/>
    </source>
</evidence>
<evidence type="ECO:0000313" key="11">
    <source>
        <dbReference type="Proteomes" id="UP000184383"/>
    </source>
</evidence>
<evidence type="ECO:0000313" key="10">
    <source>
        <dbReference type="EMBL" id="OJJ36372.1"/>
    </source>
</evidence>
<keyword evidence="7" id="KW-0732">Signal</keyword>
<dbReference type="SUPFAM" id="SSF54556">
    <property type="entry name" value="Chitinase insertion domain"/>
    <property type="match status" value="1"/>
</dbReference>
<feature type="disulfide bond" evidence="6">
    <location>
        <begin position="94"/>
        <end position="106"/>
    </location>
</feature>
<dbReference type="InterPro" id="IPR029070">
    <property type="entry name" value="Chitinase_insertion_sf"/>
</dbReference>
<reference evidence="11" key="1">
    <citation type="journal article" date="2017" name="Genome Biol.">
        <title>Comparative genomics reveals high biological diversity and specific adaptations in the industrially and medically important fungal genus Aspergillus.</title>
        <authorList>
            <person name="de Vries R.P."/>
            <person name="Riley R."/>
            <person name="Wiebenga A."/>
            <person name="Aguilar-Osorio G."/>
            <person name="Amillis S."/>
            <person name="Uchima C.A."/>
            <person name="Anderluh G."/>
            <person name="Asadollahi M."/>
            <person name="Askin M."/>
            <person name="Barry K."/>
            <person name="Battaglia E."/>
            <person name="Bayram O."/>
            <person name="Benocci T."/>
            <person name="Braus-Stromeyer S.A."/>
            <person name="Caldana C."/>
            <person name="Canovas D."/>
            <person name="Cerqueira G.C."/>
            <person name="Chen F."/>
            <person name="Chen W."/>
            <person name="Choi C."/>
            <person name="Clum A."/>
            <person name="Dos Santos R.A."/>
            <person name="Damasio A.R."/>
            <person name="Diallinas G."/>
            <person name="Emri T."/>
            <person name="Fekete E."/>
            <person name="Flipphi M."/>
            <person name="Freyberg S."/>
            <person name="Gallo A."/>
            <person name="Gournas C."/>
            <person name="Habgood R."/>
            <person name="Hainaut M."/>
            <person name="Harispe M.L."/>
            <person name="Henrissat B."/>
            <person name="Hilden K.S."/>
            <person name="Hope R."/>
            <person name="Hossain A."/>
            <person name="Karabika E."/>
            <person name="Karaffa L."/>
            <person name="Karanyi Z."/>
            <person name="Krasevec N."/>
            <person name="Kuo A."/>
            <person name="Kusch H."/>
            <person name="LaButti K."/>
            <person name="Lagendijk E.L."/>
            <person name="Lapidus A."/>
            <person name="Levasseur A."/>
            <person name="Lindquist E."/>
            <person name="Lipzen A."/>
            <person name="Logrieco A.F."/>
            <person name="MacCabe A."/>
            <person name="Maekelae M.R."/>
            <person name="Malavazi I."/>
            <person name="Melin P."/>
            <person name="Meyer V."/>
            <person name="Mielnichuk N."/>
            <person name="Miskei M."/>
            <person name="Molnar A.P."/>
            <person name="Mule G."/>
            <person name="Ngan C.Y."/>
            <person name="Orejas M."/>
            <person name="Orosz E."/>
            <person name="Ouedraogo J.P."/>
            <person name="Overkamp K.M."/>
            <person name="Park H.-S."/>
            <person name="Perrone G."/>
            <person name="Piumi F."/>
            <person name="Punt P.J."/>
            <person name="Ram A.F."/>
            <person name="Ramon A."/>
            <person name="Rauscher S."/>
            <person name="Record E."/>
            <person name="Riano-Pachon D.M."/>
            <person name="Robert V."/>
            <person name="Roehrig J."/>
            <person name="Ruller R."/>
            <person name="Salamov A."/>
            <person name="Salih N.S."/>
            <person name="Samson R.A."/>
            <person name="Sandor E."/>
            <person name="Sanguinetti M."/>
            <person name="Schuetze T."/>
            <person name="Sepcic K."/>
            <person name="Shelest E."/>
            <person name="Sherlock G."/>
            <person name="Sophianopoulou V."/>
            <person name="Squina F.M."/>
            <person name="Sun H."/>
            <person name="Susca A."/>
            <person name="Todd R.B."/>
            <person name="Tsang A."/>
            <person name="Unkles S.E."/>
            <person name="van de Wiele N."/>
            <person name="van Rossen-Uffink D."/>
            <person name="Oliveira J.V."/>
            <person name="Vesth T.C."/>
            <person name="Visser J."/>
            <person name="Yu J.-H."/>
            <person name="Zhou M."/>
            <person name="Andersen M.R."/>
            <person name="Archer D.B."/>
            <person name="Baker S.E."/>
            <person name="Benoit I."/>
            <person name="Brakhage A.A."/>
            <person name="Braus G.H."/>
            <person name="Fischer R."/>
            <person name="Frisvad J.C."/>
            <person name="Goldman G.H."/>
            <person name="Houbraken J."/>
            <person name="Oakley B."/>
            <person name="Pocsi I."/>
            <person name="Scazzocchio C."/>
            <person name="Seiboth B."/>
            <person name="vanKuyk P.A."/>
            <person name="Wortman J."/>
            <person name="Dyer P.S."/>
            <person name="Grigoriev I.V."/>
        </authorList>
    </citation>
    <scope>NUCLEOTIDE SEQUENCE [LARGE SCALE GENOMIC DNA]</scope>
    <source>
        <strain evidence="11">DTO 134E9</strain>
    </source>
</reference>
<dbReference type="FunFam" id="3.10.50.10:FF:000001">
    <property type="entry name" value="Chitinase 3-like 1"/>
    <property type="match status" value="1"/>
</dbReference>
<dbReference type="PANTHER" id="PTHR11177">
    <property type="entry name" value="CHITINASE"/>
    <property type="match status" value="1"/>
</dbReference>
<dbReference type="InterPro" id="IPR050314">
    <property type="entry name" value="Glycosyl_Hydrlase_18"/>
</dbReference>
<dbReference type="PROSITE" id="PS51910">
    <property type="entry name" value="GH18_2"/>
    <property type="match status" value="1"/>
</dbReference>
<dbReference type="InterPro" id="IPR001002">
    <property type="entry name" value="Chitin-bd_1"/>
</dbReference>
<evidence type="ECO:0000256" key="4">
    <source>
        <dbReference type="ARBA" id="ARBA00023026"/>
    </source>
</evidence>
<dbReference type="GO" id="GO:0008061">
    <property type="term" value="F:chitin binding"/>
    <property type="evidence" value="ECO:0007669"/>
    <property type="project" value="UniProtKB-UniRule"/>
</dbReference>
<dbReference type="Pfam" id="PF00704">
    <property type="entry name" value="Glyco_hydro_18"/>
    <property type="match status" value="1"/>
</dbReference>
<dbReference type="InterPro" id="IPR011583">
    <property type="entry name" value="Chitinase_II/V-like_cat"/>
</dbReference>
<protein>
    <recommendedName>
        <fullName evidence="2">chitinase</fullName>
        <ecNumber evidence="2">3.2.1.14</ecNumber>
    </recommendedName>
</protein>
<evidence type="ECO:0000256" key="5">
    <source>
        <dbReference type="ARBA" id="ARBA00023157"/>
    </source>
</evidence>
<evidence type="ECO:0000256" key="2">
    <source>
        <dbReference type="ARBA" id="ARBA00012729"/>
    </source>
</evidence>
<dbReference type="GO" id="GO:0008843">
    <property type="term" value="F:endochitinase activity"/>
    <property type="evidence" value="ECO:0007669"/>
    <property type="project" value="UniProtKB-EC"/>
</dbReference>
<dbReference type="SUPFAM" id="SSF57016">
    <property type="entry name" value="Plant lectins/antimicrobial peptides"/>
    <property type="match status" value="1"/>
</dbReference>
<feature type="disulfide bond" evidence="6">
    <location>
        <begin position="123"/>
        <end position="127"/>
    </location>
</feature>
<dbReference type="Proteomes" id="UP000184383">
    <property type="component" value="Unassembled WGS sequence"/>
</dbReference>
<dbReference type="SMART" id="SM00636">
    <property type="entry name" value="Glyco_18"/>
    <property type="match status" value="1"/>
</dbReference>
<dbReference type="InterPro" id="IPR036861">
    <property type="entry name" value="Endochitinase-like_sf"/>
</dbReference>
<sequence>MAYSSQSRHSRSWEWRLLVLFILFNIFSTATAQFYVCNSTSPCVNGACCGVKPGEASGLCGYDPDDQCSKANCVSNCDAKAECGKWAATAGAKCPLNVCCSSYGFCGTTSEFCDKGDDDNKSCQSNCGSPTEPSCSSNDVLKKVIGYYESWASNSRRCDGWTPNQLPAQSLTHLSFAKNLVRMLQKYGLNGADLDWEYPGADDRGGNSDDTENFAKLLRTIRDEFNASGQNYELSFTIPSSYWYLRHFDVPKYLASGADWCNMMSYDLHGVWDGHDPYIGKVVGAHTNLTEIAQAMDLLWRNDVDPSKIVLGIGFYGRSFTLSDPSCTKPGCPFSGGGANGTCTQTSGILSYKEIQEIITDSENVPVWEEEAGVMYLTWDENQWVSFDTNQTFKQKVDYANDHCLGGVMIWSNDQDTYDWQALSALLGKTVDGGSLLQGSNSNDEDAKSLVHSYNKYTGGDCYISDCVDWNRGSCKKGYSILDYVHKGSLGVISDPDDKLCKTGDTTEDEDEDSQYRLICCPTDAMPTCSWTGGSPDGFCTGGKDDTCGGNKFELVRDHYNDRTGSSPCTVNSRSLCCSTLNQLDQCSWTDCNEECEKSWYRFSNFSLNAGPNLNQNNEYCTGTAEFCCPSKDTLKNCVWANCGESCPEKKLLVTRRNQLWNPDVPHGQVGEYWCGDDEMMSMCCDPPSAGGEAPVDPADLFEYPDEDNVSWYEKTEPGANTEASDIEDEDPFGFVMIDGDTDAYDQSLVDQWTFLDDSGGALHSKRSTTEHNLFGSRDDTFDHVEETYQIKCSSLLKNDTGCHSIFSGGASNTIVKMPANVGAAGPYARVISLTPRGSTTKRGNVLPRSAGQVYDMKVDYDLAAAGEEEKGDVNFRVDFTNLQGYWDKITDSPAKHKKRWFGDFDAWLEKVTSIVKSEKGYLPLAYDGSVKLLELTQNCSGDSPYKLDLDTRLKVGLHAQYAYYFEGAILPAPKMIASYAYFSINPSAELIFQLSGEATFQSTTGEADLIDGIPFSGLSIKGLINIGPELGVTGSIDTSLTFAGELQAGVGVEFQKTEVYFPQDSDAKDATVKPSGLRDNDREKEPAFLVTPMFESSATASGHINMNLTPKVRFGISVLGGKLSGGFVTAGVENTISVGFDSSTTTSTSSGSSSDSFCYWADYLYSLFVQAEVKFPGDLIYWGSEKLELDSPDDAITLIDKKCMPYEKNVKITPRDDINYSGSSDPPIAWDTSDQGNIIAVNPRTDGEPIFSALMACPGTNDSVTDDGGDLCTIGSTKRATTNCDPPPALFYNCDYFPDLAVANNNKKTNGNKKTQTLTGICNNIKGYLDSHKNAPGVGSNWMLLTYWKDPSESNRVQSCGQPGGPEKQCTDLKKSLWPEDVQAQVKKDKNQFAARKMTGWKNDMSCDEFPFNACHQGGAGAATACAPAEQQDYQRDINGFIPNILDRDHGNRRGGDEPHYGKLANDVRQYSVNLFYGSQNDEKIGGYMNKGGVIYDDPNGKNPSVNPGTKLNYVIGGVNLQSDRWRIKKNGKGLNALCVQSLPPVKVQNDDKMIMTYPVQKCRVDFVAAKDVKKRGLDPYNTQHWVVDGEFTCFFFLSGKMLIYF</sequence>
<dbReference type="InterPro" id="IPR029476">
    <property type="entry name" value="DNase_NucA_NucB"/>
</dbReference>
<dbReference type="Gene3D" id="3.10.50.10">
    <property type="match status" value="1"/>
</dbReference>
<evidence type="ECO:0000256" key="1">
    <source>
        <dbReference type="ARBA" id="ARBA00008682"/>
    </source>
</evidence>
<dbReference type="EC" id="3.2.1.14" evidence="2"/>
<evidence type="ECO:0000259" key="9">
    <source>
        <dbReference type="PROSITE" id="PS51910"/>
    </source>
</evidence>
<keyword evidence="4" id="KW-0843">Virulence</keyword>
<proteinExistence type="inferred from homology"/>
<dbReference type="RefSeq" id="XP_040690048.1">
    <property type="nucleotide sequence ID" value="XM_040828024.1"/>
</dbReference>
<dbReference type="InterPro" id="IPR018371">
    <property type="entry name" value="Chitin-binding_1_CS"/>
</dbReference>
<accession>A0A1L9RN86</accession>
<feature type="chain" id="PRO_5013267878" description="chitinase" evidence="7">
    <location>
        <begin position="33"/>
        <end position="1607"/>
    </location>
</feature>
<dbReference type="OrthoDB" id="73875at2759"/>
<dbReference type="GO" id="GO:0005975">
    <property type="term" value="P:carbohydrate metabolic process"/>
    <property type="evidence" value="ECO:0007669"/>
    <property type="project" value="InterPro"/>
</dbReference>
<evidence type="ECO:0000256" key="6">
    <source>
        <dbReference type="PROSITE-ProRule" id="PRU00261"/>
    </source>
</evidence>
<keyword evidence="3 6" id="KW-0147">Chitin-binding</keyword>
<dbReference type="Pfam" id="PF14040">
    <property type="entry name" value="DNase_NucA_NucB"/>
    <property type="match status" value="1"/>
</dbReference>
<dbReference type="VEuPathDB" id="FungiDB:ASPWEDRAFT_108842"/>
<dbReference type="InterPro" id="IPR017853">
    <property type="entry name" value="GH"/>
</dbReference>
<evidence type="ECO:0000256" key="7">
    <source>
        <dbReference type="SAM" id="SignalP"/>
    </source>
</evidence>
<organism evidence="10 11">
    <name type="scientific">Aspergillus wentii DTO 134E9</name>
    <dbReference type="NCBI Taxonomy" id="1073089"/>
    <lineage>
        <taxon>Eukaryota</taxon>
        <taxon>Fungi</taxon>
        <taxon>Dikarya</taxon>
        <taxon>Ascomycota</taxon>
        <taxon>Pezizomycotina</taxon>
        <taxon>Eurotiomycetes</taxon>
        <taxon>Eurotiomycetidae</taxon>
        <taxon>Eurotiales</taxon>
        <taxon>Aspergillaceae</taxon>
        <taxon>Aspergillus</taxon>
        <taxon>Aspergillus subgen. Cremei</taxon>
    </lineage>
</organism>
<dbReference type="PANTHER" id="PTHR11177:SF397">
    <property type="entry name" value="CHITINASE"/>
    <property type="match status" value="1"/>
</dbReference>
<dbReference type="SUPFAM" id="SSF51445">
    <property type="entry name" value="(Trans)glycosidases"/>
    <property type="match status" value="1"/>
</dbReference>
<dbReference type="Pfam" id="PF00187">
    <property type="entry name" value="Chitin_bind_1"/>
    <property type="match status" value="1"/>
</dbReference>
<dbReference type="SMART" id="SM00270">
    <property type="entry name" value="ChtBD1"/>
    <property type="match status" value="1"/>
</dbReference>
<keyword evidence="5 6" id="KW-1015">Disulfide bond</keyword>
<dbReference type="PROSITE" id="PS50941">
    <property type="entry name" value="CHIT_BIND_I_2"/>
    <property type="match status" value="1"/>
</dbReference>
<evidence type="ECO:0000256" key="3">
    <source>
        <dbReference type="ARBA" id="ARBA00022669"/>
    </source>
</evidence>
<dbReference type="PROSITE" id="PS00026">
    <property type="entry name" value="CHIT_BIND_I_1"/>
    <property type="match status" value="1"/>
</dbReference>
<comment type="caution">
    <text evidence="6">Lacks conserved residue(s) required for the propagation of feature annotation.</text>
</comment>
<feature type="signal peptide" evidence="7">
    <location>
        <begin position="1"/>
        <end position="32"/>
    </location>
</feature>
<feature type="domain" description="Chitin-binding type-1" evidence="8">
    <location>
        <begin position="80"/>
        <end position="129"/>
    </location>
</feature>
<gene>
    <name evidence="10" type="ORF">ASPWEDRAFT_108842</name>
</gene>
<dbReference type="GeneID" id="63743872"/>
<dbReference type="Gene3D" id="3.30.60.10">
    <property type="entry name" value="Endochitinase-like"/>
    <property type="match status" value="1"/>
</dbReference>
<dbReference type="EMBL" id="KV878211">
    <property type="protein sequence ID" value="OJJ36372.1"/>
    <property type="molecule type" value="Genomic_DNA"/>
</dbReference>
<dbReference type="InterPro" id="IPR001223">
    <property type="entry name" value="Glyco_hydro18_cat"/>
</dbReference>